<feature type="repeat" description="Solcar" evidence="8">
    <location>
        <begin position="1172"/>
        <end position="1244"/>
    </location>
</feature>
<keyword evidence="2 8" id="KW-0812">Transmembrane</keyword>
<comment type="subcellular location">
    <subcellularLocation>
        <location evidence="1">Membrane</location>
        <topology evidence="1">Multi-pass membrane protein</topology>
    </subcellularLocation>
</comment>
<dbReference type="SUPFAM" id="SSF103506">
    <property type="entry name" value="Mitochondrial carrier"/>
    <property type="match status" value="1"/>
</dbReference>
<dbReference type="CDD" id="cd06089">
    <property type="entry name" value="KOW_RPL26"/>
    <property type="match status" value="1"/>
</dbReference>
<evidence type="ECO:0000256" key="1">
    <source>
        <dbReference type="ARBA" id="ARBA00004141"/>
    </source>
</evidence>
<gene>
    <name evidence="10" type="ORF">SCF082_LOCUS4040</name>
</gene>
<dbReference type="Pfam" id="PF02826">
    <property type="entry name" value="2-Hacid_dh_C"/>
    <property type="match status" value="1"/>
</dbReference>
<dbReference type="PANTHER" id="PTHR43333">
    <property type="entry name" value="2-HACID_DH_C DOMAIN-CONTAINING PROTEIN"/>
    <property type="match status" value="1"/>
</dbReference>
<evidence type="ECO:0000256" key="2">
    <source>
        <dbReference type="ARBA" id="ARBA00022692"/>
    </source>
</evidence>
<keyword evidence="4" id="KW-0560">Oxidoreductase</keyword>
<evidence type="ECO:0000256" key="3">
    <source>
        <dbReference type="ARBA" id="ARBA00022980"/>
    </source>
</evidence>
<dbReference type="PANTHER" id="PTHR43333:SF1">
    <property type="entry name" value="D-ISOMER SPECIFIC 2-HYDROXYACID DEHYDROGENASE NAD-BINDING DOMAIN-CONTAINING PROTEIN"/>
    <property type="match status" value="1"/>
</dbReference>
<evidence type="ECO:0000313" key="10">
    <source>
        <dbReference type="EMBL" id="CAK8994706.1"/>
    </source>
</evidence>
<evidence type="ECO:0000256" key="4">
    <source>
        <dbReference type="ARBA" id="ARBA00023002"/>
    </source>
</evidence>
<dbReference type="InterPro" id="IPR036291">
    <property type="entry name" value="NAD(P)-bd_dom_sf"/>
</dbReference>
<name>A0ABP0HWU3_9DINO</name>
<comment type="caution">
    <text evidence="10">The sequence shown here is derived from an EMBL/GenBank/DDBJ whole genome shotgun (WGS) entry which is preliminary data.</text>
</comment>
<dbReference type="PROSITE" id="PS50920">
    <property type="entry name" value="SOLCAR"/>
    <property type="match status" value="2"/>
</dbReference>
<keyword evidence="11" id="KW-1185">Reference proteome</keyword>
<keyword evidence="6 8" id="KW-0472">Membrane</keyword>
<dbReference type="InterPro" id="IPR011333">
    <property type="entry name" value="SKP1/BTB/POZ_sf"/>
</dbReference>
<dbReference type="Gene3D" id="3.30.710.10">
    <property type="entry name" value="Potassium Channel Kv1.1, Chain A"/>
    <property type="match status" value="1"/>
</dbReference>
<organism evidence="10 11">
    <name type="scientific">Durusdinium trenchii</name>
    <dbReference type="NCBI Taxonomy" id="1381693"/>
    <lineage>
        <taxon>Eukaryota</taxon>
        <taxon>Sar</taxon>
        <taxon>Alveolata</taxon>
        <taxon>Dinophyceae</taxon>
        <taxon>Suessiales</taxon>
        <taxon>Symbiodiniaceae</taxon>
        <taxon>Durusdinium</taxon>
    </lineage>
</organism>
<dbReference type="Gene3D" id="3.40.50.720">
    <property type="entry name" value="NAD(P)-binding Rossmann-like Domain"/>
    <property type="match status" value="2"/>
</dbReference>
<protein>
    <recommendedName>
        <fullName evidence="9">D-isomer specific 2-hydroxyacid dehydrogenase NAD-binding domain-containing protein</fullName>
    </recommendedName>
</protein>
<dbReference type="SUPFAM" id="SSF51735">
    <property type="entry name" value="NAD(P)-binding Rossmann-fold domains"/>
    <property type="match status" value="1"/>
</dbReference>
<evidence type="ECO:0000256" key="5">
    <source>
        <dbReference type="ARBA" id="ARBA00023027"/>
    </source>
</evidence>
<sequence length="1404" mass="154046">MTLVAFISDTKTENGIQLHELATAPNVAGNLISQTGPKRNVVGLFGNSLEEFQSSGRKLEEIEVLVLSVFSGGRAEVISELWPHVKVKWIHCLSAGVDTLVPVLKTLPGALETPLTNAKGAFSRSLAEYSVAAMMYFNKQIPRLQANRASRTWEKFQMQELYGKTCGFVGFGDIAQTTAKLCRALGMRVLGWRNRRGLPGEELADAMFYAGDGPQAKEEVFKQSDFVICSLPGGEATYHACGAADFAVMKPSGVFLSLGRGTCVDEAALIEVLQKKKILGAALDVFEKEPLVAESPLWALDNVLLSSHNADLTPTYMNQTWEIFLENLQLFRSPEFSGFKNQVAPPARRCGGQVLRLLSGSELIAAPTPSSATAEELAAIPDARERALRRVARAVGGAERAGYGDFREASSREITLDATFEAFTVMMRAACHLKLNLTPESAVHTLQASKMYLIEKLERYCADYLYGLKDCTQILQAMTAAAKSCFCFVQELHRHYWTNILLQSSKVLASPAFQVAHGLIIDQLIKLDEFDVNEDDLWSCLVAWSANAVRQPEILGPFANTTEEVVKRSKTEGQESGAHEVAQQTAILRLMSQHIRFGAMTKEKFFDQARVHLTHEQNYEVIEHFWLGRTPQRVRASKRAGLVSEPEPAHHFAALGFSATEALTATPASVQKAVEDFEKAVGASDGKPLYTTALGRVKAAAKAVEAMLSLDSFGAHQLAELCYVMDDEGGILSQKRAASILGVEPGCGEAAAHAQVDMRYRAVLSNLASASQEGADRALSIMQEVVDSAARPVAQLWAPPPEHRGVAAARAMGLRDLKRPRKLVGLEIVSEVIDLEDNSTFSFMLLTDAMRDVSEAEIAEAVTLHKGGDVSVLFLLLWGFRWVEGTQLREGMQRSSAPWPSAPWPLLGALAALVLCAQVALATPAATEIQSAQRLPDWTSLLKPEWRAALRADEKAAWRRVPKSVLKRLRGVAADLADLRQDVYDEDWQNMAIYPNLFQAYLPVFTRYTDSAFPSQSAVDESLRFSLRYEVGAFYRHLRELEVAVEEKNLPGVEEASALMSLSYDRYLKAGDLYEGYDADQGGEPRRILTLDKIEFEPPALEPPLVRDEVVILVGPDKGQTGRVLWVARVDGKPKFAIVSLNYNKELQDSEVKTFNYAWLARTSSSSDQLSKDALCGFVAACVACSVVYPIDSSKVRLQTGRSAFPKAEEGGFLALYDGLLLNLGREAPNAAMLLAIFNFLKRAIFNWVLQLLNGSLSNATLLRFAAMVPAGAIADAVGSTVRVPFELMNKQVQSGRAQNFSEAFEVVFSRPGASQFYFASWAAILVRDVPYGTLQLVFFEFFKEFTPAYLEPLGFSLFAQRLVWGFLAGLFAGALTVPVDNVSTVVMTEVEGAKDVVLSELVA</sequence>
<feature type="repeat" description="Solcar" evidence="8">
    <location>
        <begin position="1263"/>
        <end position="1346"/>
    </location>
</feature>
<reference evidence="10 11" key="1">
    <citation type="submission" date="2024-02" db="EMBL/GenBank/DDBJ databases">
        <authorList>
            <person name="Chen Y."/>
            <person name="Shah S."/>
            <person name="Dougan E. K."/>
            <person name="Thang M."/>
            <person name="Chan C."/>
        </authorList>
    </citation>
    <scope>NUCLEOTIDE SEQUENCE [LARGE SCALE GENOMIC DNA]</scope>
</reference>
<dbReference type="Proteomes" id="UP001642464">
    <property type="component" value="Unassembled WGS sequence"/>
</dbReference>
<evidence type="ECO:0000256" key="7">
    <source>
        <dbReference type="ARBA" id="ARBA00023274"/>
    </source>
</evidence>
<accession>A0ABP0HWU3</accession>
<keyword evidence="7" id="KW-0687">Ribonucleoprotein</keyword>
<dbReference type="Gene3D" id="1.50.40.10">
    <property type="entry name" value="Mitochondrial carrier domain"/>
    <property type="match status" value="1"/>
</dbReference>
<dbReference type="InterPro" id="IPR018108">
    <property type="entry name" value="MCP_transmembrane"/>
</dbReference>
<dbReference type="Pfam" id="PF00153">
    <property type="entry name" value="Mito_carr"/>
    <property type="match status" value="2"/>
</dbReference>
<keyword evidence="5" id="KW-0520">NAD</keyword>
<keyword evidence="3" id="KW-0689">Ribosomal protein</keyword>
<feature type="domain" description="D-isomer specific 2-hydroxyacid dehydrogenase NAD-binding" evidence="9">
    <location>
        <begin position="132"/>
        <end position="310"/>
    </location>
</feature>
<evidence type="ECO:0000259" key="9">
    <source>
        <dbReference type="Pfam" id="PF02826"/>
    </source>
</evidence>
<dbReference type="EMBL" id="CAXAMM010002102">
    <property type="protein sequence ID" value="CAK8994706.1"/>
    <property type="molecule type" value="Genomic_DNA"/>
</dbReference>
<evidence type="ECO:0000256" key="6">
    <source>
        <dbReference type="ARBA" id="ARBA00023136"/>
    </source>
</evidence>
<evidence type="ECO:0000256" key="8">
    <source>
        <dbReference type="PROSITE-ProRule" id="PRU00282"/>
    </source>
</evidence>
<dbReference type="InterPro" id="IPR006140">
    <property type="entry name" value="D-isomer_DH_NAD-bd"/>
</dbReference>
<dbReference type="InterPro" id="IPR041988">
    <property type="entry name" value="Ribosomal_uL24_KOW"/>
</dbReference>
<dbReference type="InterPro" id="IPR023395">
    <property type="entry name" value="MCP_dom_sf"/>
</dbReference>
<proteinExistence type="predicted"/>
<evidence type="ECO:0000313" key="11">
    <source>
        <dbReference type="Proteomes" id="UP001642464"/>
    </source>
</evidence>
<dbReference type="CDD" id="cd05300">
    <property type="entry name" value="2-Hacid_dh_1"/>
    <property type="match status" value="1"/>
</dbReference>